<dbReference type="InterPro" id="IPR045340">
    <property type="entry name" value="DUF6533"/>
</dbReference>
<accession>A0ABP1CTS2</accession>
<dbReference type="Proteomes" id="UP001497453">
    <property type="component" value="Chromosome 11"/>
</dbReference>
<feature type="transmembrane region" description="Helical" evidence="1">
    <location>
        <begin position="12"/>
        <end position="33"/>
    </location>
</feature>
<evidence type="ECO:0000313" key="3">
    <source>
        <dbReference type="EMBL" id="CAL1699077.1"/>
    </source>
</evidence>
<keyword evidence="1" id="KW-1133">Transmembrane helix</keyword>
<evidence type="ECO:0000256" key="1">
    <source>
        <dbReference type="SAM" id="Phobius"/>
    </source>
</evidence>
<gene>
    <name evidence="3" type="ORF">GFSPODELE1_LOCUS2488</name>
</gene>
<keyword evidence="1" id="KW-0472">Membrane</keyword>
<keyword evidence="1" id="KW-0812">Transmembrane</keyword>
<feature type="transmembrane region" description="Helical" evidence="1">
    <location>
        <begin position="98"/>
        <end position="116"/>
    </location>
</feature>
<evidence type="ECO:0000313" key="4">
    <source>
        <dbReference type="Proteomes" id="UP001497453"/>
    </source>
</evidence>
<protein>
    <recommendedName>
        <fullName evidence="2">DUF6533 domain-containing protein</fullName>
    </recommendedName>
</protein>
<proteinExistence type="predicted"/>
<sequence>MGVISESGLAYIIYLETIIANYSHVAVAALFVYDMLLTFSQEVSHIWARRFTGMTVLFAVNRSSALAQKILIIMQMTPLNGMSTKRSAKHTSSKGKKLDVLSYLVIAFFFALRVYAITGRDWRPSLIVCFLGLGLPGAVTYQEVVTTYWVSTSPSPVNGGCQSNTAFSLRTYLLYVSSPFVTVSLLTDGHRLATITRCAAVAADLITLAITLRKTLNLRKVGSDAGVGTRLVSLLLRDGTLYFATILLLNTLDIILLHTTGFGAVADVITTLSIILISRSMLNLREIYPEDGHTSAAQFSTIRFASSVIGTLGAPLEHNEGNL</sequence>
<feature type="transmembrane region" description="Helical" evidence="1">
    <location>
        <begin position="255"/>
        <end position="277"/>
    </location>
</feature>
<keyword evidence="4" id="KW-1185">Reference proteome</keyword>
<name>A0ABP1CTS2_9APHY</name>
<dbReference type="Pfam" id="PF20151">
    <property type="entry name" value="DUF6533"/>
    <property type="match status" value="1"/>
</dbReference>
<evidence type="ECO:0000259" key="2">
    <source>
        <dbReference type="Pfam" id="PF20151"/>
    </source>
</evidence>
<dbReference type="EMBL" id="OZ037954">
    <property type="protein sequence ID" value="CAL1699077.1"/>
    <property type="molecule type" value="Genomic_DNA"/>
</dbReference>
<reference evidence="4" key="1">
    <citation type="submission" date="2024-04" db="EMBL/GenBank/DDBJ databases">
        <authorList>
            <person name="Shaw F."/>
            <person name="Minotto A."/>
        </authorList>
    </citation>
    <scope>NUCLEOTIDE SEQUENCE [LARGE SCALE GENOMIC DNA]</scope>
</reference>
<organism evidence="3 4">
    <name type="scientific">Somion occarium</name>
    <dbReference type="NCBI Taxonomy" id="3059160"/>
    <lineage>
        <taxon>Eukaryota</taxon>
        <taxon>Fungi</taxon>
        <taxon>Dikarya</taxon>
        <taxon>Basidiomycota</taxon>
        <taxon>Agaricomycotina</taxon>
        <taxon>Agaricomycetes</taxon>
        <taxon>Polyporales</taxon>
        <taxon>Cerrenaceae</taxon>
        <taxon>Somion</taxon>
    </lineage>
</organism>
<feature type="domain" description="DUF6533" evidence="2">
    <location>
        <begin position="22"/>
        <end position="66"/>
    </location>
</feature>